<dbReference type="EMBL" id="BHZD01000001">
    <property type="protein sequence ID" value="GCD47320.1"/>
    <property type="molecule type" value="Genomic_DNA"/>
</dbReference>
<dbReference type="InterPro" id="IPR046295">
    <property type="entry name" value="DUF6332"/>
</dbReference>
<dbReference type="RefSeq" id="WP_125057464.1">
    <property type="nucleotide sequence ID" value="NZ_BHZD01000001.1"/>
</dbReference>
<protein>
    <submittedName>
        <fullName evidence="2">Uncharacterized protein</fullName>
    </submittedName>
</protein>
<evidence type="ECO:0000313" key="2">
    <source>
        <dbReference type="EMBL" id="GCD47320.1"/>
    </source>
</evidence>
<dbReference type="Proteomes" id="UP000286746">
    <property type="component" value="Unassembled WGS sequence"/>
</dbReference>
<feature type="transmembrane region" description="Helical" evidence="1">
    <location>
        <begin position="12"/>
        <end position="36"/>
    </location>
</feature>
<dbReference type="Pfam" id="PF19857">
    <property type="entry name" value="DUF6332"/>
    <property type="match status" value="1"/>
</dbReference>
<evidence type="ECO:0000313" key="3">
    <source>
        <dbReference type="Proteomes" id="UP000286746"/>
    </source>
</evidence>
<sequence>MSPTRSQADRDAMTVEIGFALLTGVFVAALTFGVAVSPLLFLQLSRNATGALLAAAASVAGIAFVWRVVRVLRRFTGRRSGPGALAE</sequence>
<evidence type="ECO:0000256" key="1">
    <source>
        <dbReference type="SAM" id="Phobius"/>
    </source>
</evidence>
<organism evidence="2 3">
    <name type="scientific">Streptomyces paromomycinus</name>
    <name type="common">Streptomyces rimosus subsp. paromomycinus</name>
    <dbReference type="NCBI Taxonomy" id="92743"/>
    <lineage>
        <taxon>Bacteria</taxon>
        <taxon>Bacillati</taxon>
        <taxon>Actinomycetota</taxon>
        <taxon>Actinomycetes</taxon>
        <taxon>Kitasatosporales</taxon>
        <taxon>Streptomycetaceae</taxon>
        <taxon>Streptomyces</taxon>
    </lineage>
</organism>
<keyword evidence="3" id="KW-1185">Reference proteome</keyword>
<feature type="transmembrane region" description="Helical" evidence="1">
    <location>
        <begin position="48"/>
        <end position="69"/>
    </location>
</feature>
<dbReference type="AlphaFoldDB" id="A0A401WDG9"/>
<reference evidence="2 3" key="1">
    <citation type="submission" date="2018-11" db="EMBL/GenBank/DDBJ databases">
        <title>Whole genome sequence of Streptomyces paromomycinus NBRC 15454(T).</title>
        <authorList>
            <person name="Komaki H."/>
            <person name="Tamura T."/>
        </authorList>
    </citation>
    <scope>NUCLEOTIDE SEQUENCE [LARGE SCALE GENOMIC DNA]</scope>
    <source>
        <strain evidence="2 3">NBRC 15454</strain>
    </source>
</reference>
<keyword evidence="1" id="KW-0812">Transmembrane</keyword>
<accession>A0A401WDG9</accession>
<gene>
    <name evidence="2" type="ORF">GKJPGBOP_07086</name>
</gene>
<proteinExistence type="predicted"/>
<name>A0A401WDG9_STREY</name>
<comment type="caution">
    <text evidence="2">The sequence shown here is derived from an EMBL/GenBank/DDBJ whole genome shotgun (WGS) entry which is preliminary data.</text>
</comment>
<keyword evidence="1" id="KW-1133">Transmembrane helix</keyword>
<keyword evidence="1" id="KW-0472">Membrane</keyword>